<feature type="domain" description="N-acetyltransferase" evidence="1">
    <location>
        <begin position="33"/>
        <end position="141"/>
    </location>
</feature>
<dbReference type="EMBL" id="LIUT01000001">
    <property type="protein sequence ID" value="KOR90343.1"/>
    <property type="molecule type" value="Genomic_DNA"/>
</dbReference>
<accession>A0A0M1P798</accession>
<dbReference type="InterPro" id="IPR000182">
    <property type="entry name" value="GNAT_dom"/>
</dbReference>
<dbReference type="Proteomes" id="UP000036932">
    <property type="component" value="Unassembled WGS sequence"/>
</dbReference>
<dbReference type="Pfam" id="PF00583">
    <property type="entry name" value="Acetyltransf_1"/>
    <property type="match status" value="1"/>
</dbReference>
<evidence type="ECO:0000313" key="3">
    <source>
        <dbReference type="Proteomes" id="UP000036932"/>
    </source>
</evidence>
<dbReference type="PATRIC" id="fig|1705565.3.peg.5108"/>
<comment type="caution">
    <text evidence="2">The sequence shown here is derived from an EMBL/GenBank/DDBJ whole genome shotgun (WGS) entry which is preliminary data.</text>
</comment>
<dbReference type="SUPFAM" id="SSF55729">
    <property type="entry name" value="Acyl-CoA N-acyltransferases (Nat)"/>
    <property type="match status" value="1"/>
</dbReference>
<reference evidence="3" key="1">
    <citation type="submission" date="2015-08" db="EMBL/GenBank/DDBJ databases">
        <title>Genome sequencing project for genomic taxonomy and phylogenomics of Bacillus-like bacteria.</title>
        <authorList>
            <person name="Liu B."/>
            <person name="Wang J."/>
            <person name="Zhu Y."/>
            <person name="Liu G."/>
            <person name="Chen Q."/>
            <person name="Chen Z."/>
            <person name="Lan J."/>
            <person name="Che J."/>
            <person name="Ge C."/>
            <person name="Shi H."/>
            <person name="Pan Z."/>
            <person name="Liu X."/>
        </authorList>
    </citation>
    <scope>NUCLEOTIDE SEQUENCE [LARGE SCALE GENOMIC DNA]</scope>
    <source>
        <strain evidence="3">FJAT-22460</strain>
    </source>
</reference>
<dbReference type="CDD" id="cd04301">
    <property type="entry name" value="NAT_SF"/>
    <property type="match status" value="1"/>
</dbReference>
<keyword evidence="3" id="KW-1185">Reference proteome</keyword>
<evidence type="ECO:0000313" key="2">
    <source>
        <dbReference type="EMBL" id="KOR90343.1"/>
    </source>
</evidence>
<sequence>MNIIVYSLKDKPDMKTGEIMKSVWPKFMTQNNYSMKYWSTMRRLFPEYQICICIDDVLVGIGNSLPIPWSGQLDDLPTSWTDTLVRGVDNGDLNSVNTLAAVNIAIHPEYQKLGLSQRLLQELKQLSVAKGLTKMVVPVRPSFKADYPLACFDKYIYWKREDGTPFDPWIRTHWKLGATIIKPILKAFTTQGRISEWEDWTGLEFPESGSYIVKGALQPIIINKEQDIGTYEDPNVWMEYSSEIGFK</sequence>
<dbReference type="RefSeq" id="WP_054403285.1">
    <property type="nucleotide sequence ID" value="NZ_LIUT01000001.1"/>
</dbReference>
<dbReference type="OrthoDB" id="342444at2"/>
<gene>
    <name evidence="2" type="ORF">AM231_15225</name>
</gene>
<name>A0A0M1P798_9BACL</name>
<evidence type="ECO:0000259" key="1">
    <source>
        <dbReference type="Pfam" id="PF00583"/>
    </source>
</evidence>
<organism evidence="2 3">
    <name type="scientific">Paenibacillus solani</name>
    <dbReference type="NCBI Taxonomy" id="1705565"/>
    <lineage>
        <taxon>Bacteria</taxon>
        <taxon>Bacillati</taxon>
        <taxon>Bacillota</taxon>
        <taxon>Bacilli</taxon>
        <taxon>Bacillales</taxon>
        <taxon>Paenibacillaceae</taxon>
        <taxon>Paenibacillus</taxon>
    </lineage>
</organism>
<protein>
    <recommendedName>
        <fullName evidence="1">N-acetyltransferase domain-containing protein</fullName>
    </recommendedName>
</protein>
<dbReference type="InterPro" id="IPR016181">
    <property type="entry name" value="Acyl_CoA_acyltransferase"/>
</dbReference>
<proteinExistence type="predicted"/>
<dbReference type="AlphaFoldDB" id="A0A0M1P798"/>
<dbReference type="GO" id="GO:0016747">
    <property type="term" value="F:acyltransferase activity, transferring groups other than amino-acyl groups"/>
    <property type="evidence" value="ECO:0007669"/>
    <property type="project" value="InterPro"/>
</dbReference>
<dbReference type="Gene3D" id="3.40.630.30">
    <property type="match status" value="1"/>
</dbReference>